<keyword evidence="4" id="KW-1185">Reference proteome</keyword>
<proteinExistence type="inferred from homology"/>
<evidence type="ECO:0000259" key="2">
    <source>
        <dbReference type="SMART" id="SM00426"/>
    </source>
</evidence>
<protein>
    <recommendedName>
        <fullName evidence="2">TEA domain-containing protein</fullName>
    </recommendedName>
</protein>
<feature type="domain" description="TEA" evidence="2">
    <location>
        <begin position="66"/>
        <end position="132"/>
    </location>
</feature>
<dbReference type="EMBL" id="CAJPDR010000001">
    <property type="protein sequence ID" value="CAF9902812.1"/>
    <property type="molecule type" value="Genomic_DNA"/>
</dbReference>
<organism evidence="3 4">
    <name type="scientific">Alectoria fallacina</name>
    <dbReference type="NCBI Taxonomy" id="1903189"/>
    <lineage>
        <taxon>Eukaryota</taxon>
        <taxon>Fungi</taxon>
        <taxon>Dikarya</taxon>
        <taxon>Ascomycota</taxon>
        <taxon>Pezizomycotina</taxon>
        <taxon>Lecanoromycetes</taxon>
        <taxon>OSLEUM clade</taxon>
        <taxon>Lecanoromycetidae</taxon>
        <taxon>Lecanorales</taxon>
        <taxon>Lecanorineae</taxon>
        <taxon>Parmeliaceae</taxon>
        <taxon>Alectoria</taxon>
    </lineage>
</organism>
<dbReference type="SMART" id="SM00426">
    <property type="entry name" value="TEA"/>
    <property type="match status" value="1"/>
</dbReference>
<comment type="caution">
    <text evidence="3">The sequence shown here is derived from an EMBL/GenBank/DDBJ whole genome shotgun (WGS) entry which is preliminary data.</text>
</comment>
<evidence type="ECO:0000313" key="3">
    <source>
        <dbReference type="EMBL" id="CAF9902812.1"/>
    </source>
</evidence>
<dbReference type="OrthoDB" id="10006572at2759"/>
<dbReference type="InterPro" id="IPR000818">
    <property type="entry name" value="TEA/ATTS_dom"/>
</dbReference>
<dbReference type="Proteomes" id="UP000664203">
    <property type="component" value="Unassembled WGS sequence"/>
</dbReference>
<accession>A0A8H3HUE3</accession>
<dbReference type="Pfam" id="PF01285">
    <property type="entry name" value="TEA"/>
    <property type="match status" value="1"/>
</dbReference>
<name>A0A8H3HUE3_9LECA</name>
<sequence length="418" mass="49048">MALPRVDLLRALPSELRIRIYTYIFSTADEGLIVLRAMRRGDWASDMGLPPYATLLQDPRDGLYRDRRRIRDKWPGPVEEAFHKVLRWTAAYQHLLNGTHRAHTDEMISNVVFEYTGQRRDRKQISSHIQALRRISSRMPEASDRLTQQIVRAAAELREADTEDRIKVDRILGRIQNATFVLARRCQEIQYAAFADFQRRRRQSRREIQTPPKRRMRLENITLDGQAHTLLHEILYIASQNDHELSFQPLRPLGDNFLALRLVNHRFRTEILQYIESHLSFAFTNDTVALQSFCTLVEPIHRQRVRHIAIDIVDNHARDVPSPSTTFGTYLSTNLPNLKTVFLTLIPRDPTRSHTFDYQWGQQTEDFLSSLGTWKATVVLSLRWKEDCDYFESKYVGIRGWRCIRRSENPGENERRSV</sequence>
<evidence type="ECO:0000256" key="1">
    <source>
        <dbReference type="ARBA" id="ARBA00008421"/>
    </source>
</evidence>
<evidence type="ECO:0000313" key="4">
    <source>
        <dbReference type="Proteomes" id="UP000664203"/>
    </source>
</evidence>
<dbReference type="InterPro" id="IPR038096">
    <property type="entry name" value="TEA/ATTS_sf"/>
</dbReference>
<dbReference type="AlphaFoldDB" id="A0A8H3HUE3"/>
<gene>
    <name evidence="3" type="ORF">ALECFALPRED_000031</name>
</gene>
<comment type="similarity">
    <text evidence="1">Belongs to the TEC1 family.</text>
</comment>
<dbReference type="GO" id="GO:0003700">
    <property type="term" value="F:DNA-binding transcription factor activity"/>
    <property type="evidence" value="ECO:0007669"/>
    <property type="project" value="InterPro"/>
</dbReference>
<dbReference type="Gene3D" id="6.10.20.40">
    <property type="entry name" value="TEA/ATTS domain"/>
    <property type="match status" value="1"/>
</dbReference>
<reference evidence="3" key="1">
    <citation type="submission" date="2021-03" db="EMBL/GenBank/DDBJ databases">
        <authorList>
            <person name="Tagirdzhanova G."/>
        </authorList>
    </citation>
    <scope>NUCLEOTIDE SEQUENCE</scope>
</reference>